<dbReference type="Gramene" id="KXG25884">
    <property type="protein sequence ID" value="KXG25884"/>
    <property type="gene ID" value="SORBI_3006G025900"/>
</dbReference>
<feature type="chain" id="PRO_5010943368" evidence="1">
    <location>
        <begin position="20"/>
        <end position="85"/>
    </location>
</feature>
<dbReference type="Gramene" id="KXG25885">
    <property type="protein sequence ID" value="KXG25885"/>
    <property type="gene ID" value="SORBI_3006G025900"/>
</dbReference>
<dbReference type="EMBL" id="CM000765">
    <property type="protein sequence ID" value="KXG25885.1"/>
    <property type="molecule type" value="Genomic_DNA"/>
</dbReference>
<dbReference type="OMA" id="DNSHRYF"/>
<reference evidence="3" key="3">
    <citation type="journal article" date="2018" name="Plant J.">
        <title>The Sorghum bicolor reference genome: improved assembly, gene annotations, a transcriptome atlas, and signatures of genome organization.</title>
        <authorList>
            <person name="McCormick R.F."/>
            <person name="Truong S.K."/>
            <person name="Sreedasyam A."/>
            <person name="Jenkins J."/>
            <person name="Shu S."/>
            <person name="Sims D."/>
            <person name="Kennedy M."/>
            <person name="Amirebrahimi M."/>
            <person name="Weers B.D."/>
            <person name="McKinley B."/>
            <person name="Mattison A."/>
            <person name="Morishige D.T."/>
            <person name="Grimwood J."/>
            <person name="Schmutz J."/>
            <person name="Mullet J.E."/>
        </authorList>
    </citation>
    <scope>NUCLEOTIDE SEQUENCE [LARGE SCALE GENOMIC DNA]</scope>
    <source>
        <strain evidence="3">cv. BTx623</strain>
    </source>
</reference>
<reference evidence="2" key="2">
    <citation type="submission" date="2017-02" db="EMBL/GenBank/DDBJ databases">
        <title>WGS assembly of Sorghum bicolor.</title>
        <authorList>
            <person name="Paterson A."/>
            <person name="Mullet J."/>
            <person name="Bowers J."/>
            <person name="Bruggmann R."/>
            <person name="Dubchak I."/>
            <person name="Grimwood J."/>
            <person name="Gundlach H."/>
            <person name="Haberer G."/>
            <person name="Hellsten U."/>
            <person name="Mitros T."/>
            <person name="Poliakov A."/>
            <person name="Schmutz J."/>
            <person name="Spannagl M."/>
            <person name="Tang H."/>
            <person name="Wang X."/>
            <person name="Wicker T."/>
            <person name="Bharti A."/>
            <person name="Chapman J."/>
            <person name="Feltus F."/>
            <person name="Gowik U."/>
            <person name="Grigoriev I."/>
            <person name="Lyons E."/>
            <person name="Maher C."/>
            <person name="Martis M."/>
            <person name="Narechania A."/>
            <person name="Otillar R."/>
            <person name="Penning B."/>
            <person name="Salamov A."/>
            <person name="Wang Y."/>
            <person name="Zhang L."/>
            <person name="Carpita N."/>
            <person name="Freeling M."/>
            <person name="Gingle A."/>
            <person name="Hash C."/>
            <person name="Keller B."/>
            <person name="Klein P."/>
            <person name="Kresovich S."/>
            <person name="Mccann M."/>
            <person name="Ming R."/>
            <person name="Peterson D."/>
            <person name="Rahman M."/>
            <person name="Ware D."/>
            <person name="Westhoff P."/>
            <person name="Mayer K."/>
            <person name="Messing J."/>
            <person name="Sims D."/>
            <person name="Jenkins J."/>
            <person name="Shu S."/>
            <person name="Rokhsar D."/>
        </authorList>
    </citation>
    <scope>NUCLEOTIDE SEQUENCE</scope>
</reference>
<feature type="signal peptide" evidence="1">
    <location>
        <begin position="1"/>
        <end position="19"/>
    </location>
</feature>
<name>A0A1B6PJN2_SORBI</name>
<evidence type="ECO:0000313" key="2">
    <source>
        <dbReference type="EMBL" id="KXG25884.1"/>
    </source>
</evidence>
<keyword evidence="3" id="KW-1185">Reference proteome</keyword>
<evidence type="ECO:0000256" key="1">
    <source>
        <dbReference type="SAM" id="SignalP"/>
    </source>
</evidence>
<dbReference type="Proteomes" id="UP000000768">
    <property type="component" value="Chromosome 6"/>
</dbReference>
<keyword evidence="1" id="KW-0732">Signal</keyword>
<gene>
    <name evidence="2" type="ORF">SORBI_3006G025900</name>
</gene>
<dbReference type="InParanoid" id="A0A1B6PJN2"/>
<proteinExistence type="predicted"/>
<accession>A0A1B6PJN2</accession>
<evidence type="ECO:0000313" key="3">
    <source>
        <dbReference type="Proteomes" id="UP000000768"/>
    </source>
</evidence>
<reference evidence="2 3" key="1">
    <citation type="journal article" date="2009" name="Nature">
        <title>The Sorghum bicolor genome and the diversification of grasses.</title>
        <authorList>
            <person name="Paterson A.H."/>
            <person name="Bowers J.E."/>
            <person name="Bruggmann R."/>
            <person name="Dubchak I."/>
            <person name="Grimwood J."/>
            <person name="Gundlach H."/>
            <person name="Haberer G."/>
            <person name="Hellsten U."/>
            <person name="Mitros T."/>
            <person name="Poliakov A."/>
            <person name="Schmutz J."/>
            <person name="Spannagl M."/>
            <person name="Tang H."/>
            <person name="Wang X."/>
            <person name="Wicker T."/>
            <person name="Bharti A.K."/>
            <person name="Chapman J."/>
            <person name="Feltus F.A."/>
            <person name="Gowik U."/>
            <person name="Grigoriev I.V."/>
            <person name="Lyons E."/>
            <person name="Maher C.A."/>
            <person name="Martis M."/>
            <person name="Narechania A."/>
            <person name="Otillar R.P."/>
            <person name="Penning B.W."/>
            <person name="Salamov A.A."/>
            <person name="Wang Y."/>
            <person name="Zhang L."/>
            <person name="Carpita N.C."/>
            <person name="Freeling M."/>
            <person name="Gingle A.R."/>
            <person name="Hash C.T."/>
            <person name="Keller B."/>
            <person name="Klein P."/>
            <person name="Kresovich S."/>
            <person name="McCann M.C."/>
            <person name="Ming R."/>
            <person name="Peterson D.G."/>
            <person name="Mehboob-ur-Rahman"/>
            <person name="Ware D."/>
            <person name="Westhoff P."/>
            <person name="Mayer K.F."/>
            <person name="Messing J."/>
            <person name="Rokhsar D.S."/>
        </authorList>
    </citation>
    <scope>NUCLEOTIDE SEQUENCE [LARGE SCALE GENOMIC DNA]</scope>
    <source>
        <strain evidence="3">cv. BTx623</strain>
    </source>
</reference>
<organism evidence="2 3">
    <name type="scientific">Sorghum bicolor</name>
    <name type="common">Sorghum</name>
    <name type="synonym">Sorghum vulgare</name>
    <dbReference type="NCBI Taxonomy" id="4558"/>
    <lineage>
        <taxon>Eukaryota</taxon>
        <taxon>Viridiplantae</taxon>
        <taxon>Streptophyta</taxon>
        <taxon>Embryophyta</taxon>
        <taxon>Tracheophyta</taxon>
        <taxon>Spermatophyta</taxon>
        <taxon>Magnoliopsida</taxon>
        <taxon>Liliopsida</taxon>
        <taxon>Poales</taxon>
        <taxon>Poaceae</taxon>
        <taxon>PACMAD clade</taxon>
        <taxon>Panicoideae</taxon>
        <taxon>Andropogonodae</taxon>
        <taxon>Andropogoneae</taxon>
        <taxon>Sorghinae</taxon>
        <taxon>Sorghum</taxon>
    </lineage>
</organism>
<protein>
    <submittedName>
        <fullName evidence="2">Uncharacterized protein</fullName>
    </submittedName>
</protein>
<dbReference type="AlphaFoldDB" id="A0A1B6PJN2"/>
<sequence>MKPATVALLILVNMMCTISYFDHASFLGTKAEETTLLPNFVGSNEGTSSTKGINPGRKLMDSIDNSHRWFPITKIEGLMNNPPHH</sequence>
<dbReference type="EMBL" id="CM000765">
    <property type="protein sequence ID" value="KXG25884.1"/>
    <property type="molecule type" value="Genomic_DNA"/>
</dbReference>